<evidence type="ECO:0000313" key="2">
    <source>
        <dbReference type="Proteomes" id="UP000777438"/>
    </source>
</evidence>
<comment type="caution">
    <text evidence="1">The sequence shown here is derived from an EMBL/GenBank/DDBJ whole genome shotgun (WGS) entry which is preliminary data.</text>
</comment>
<reference evidence="1 2" key="1">
    <citation type="journal article" date="2021" name="Nat. Commun.">
        <title>Genetic determinants of endophytism in the Arabidopsis root mycobiome.</title>
        <authorList>
            <person name="Mesny F."/>
            <person name="Miyauchi S."/>
            <person name="Thiergart T."/>
            <person name="Pickel B."/>
            <person name="Atanasova L."/>
            <person name="Karlsson M."/>
            <person name="Huettel B."/>
            <person name="Barry K.W."/>
            <person name="Haridas S."/>
            <person name="Chen C."/>
            <person name="Bauer D."/>
            <person name="Andreopoulos W."/>
            <person name="Pangilinan J."/>
            <person name="LaButti K."/>
            <person name="Riley R."/>
            <person name="Lipzen A."/>
            <person name="Clum A."/>
            <person name="Drula E."/>
            <person name="Henrissat B."/>
            <person name="Kohler A."/>
            <person name="Grigoriev I.V."/>
            <person name="Martin F.M."/>
            <person name="Hacquard S."/>
        </authorList>
    </citation>
    <scope>NUCLEOTIDE SEQUENCE [LARGE SCALE GENOMIC DNA]</scope>
    <source>
        <strain evidence="1 2">MPI-CAGE-CH-0241</strain>
    </source>
</reference>
<proteinExistence type="predicted"/>
<gene>
    <name evidence="1" type="ORF">B0T10DRAFT_461363</name>
</gene>
<dbReference type="EMBL" id="JAGPYM010000015">
    <property type="protein sequence ID" value="KAH6886898.1"/>
    <property type="molecule type" value="Genomic_DNA"/>
</dbReference>
<protein>
    <submittedName>
        <fullName evidence="1">Uncharacterized protein</fullName>
    </submittedName>
</protein>
<keyword evidence="2" id="KW-1185">Reference proteome</keyword>
<accession>A0A9P8W1V4</accession>
<evidence type="ECO:0000313" key="1">
    <source>
        <dbReference type="EMBL" id="KAH6886898.1"/>
    </source>
</evidence>
<dbReference type="Proteomes" id="UP000777438">
    <property type="component" value="Unassembled WGS sequence"/>
</dbReference>
<name>A0A9P8W1V4_9HYPO</name>
<organism evidence="1 2">
    <name type="scientific">Thelonectria olida</name>
    <dbReference type="NCBI Taxonomy" id="1576542"/>
    <lineage>
        <taxon>Eukaryota</taxon>
        <taxon>Fungi</taxon>
        <taxon>Dikarya</taxon>
        <taxon>Ascomycota</taxon>
        <taxon>Pezizomycotina</taxon>
        <taxon>Sordariomycetes</taxon>
        <taxon>Hypocreomycetidae</taxon>
        <taxon>Hypocreales</taxon>
        <taxon>Nectriaceae</taxon>
        <taxon>Thelonectria</taxon>
    </lineage>
</organism>
<sequence>MTKVTLACTPTAVETSDFKVLVRPRPGSLPCSQLSSTWIGNTQTGWGGVVGKVRICEAMSLSSAWKRLFPPSVSPKLWREQIRATTAIEKLKSGSWDEFPLGEVQRLTDELLKTSSKKRYLGLGGVEPRSDDCHTLIVLALDGFKDELWAYAAGVVACFHVVTDDYMFGQLEVLRDLCDGDVNFVRRAQDYLQCLLLACKALPEYFHTEGLREMALNLLLVVTDKSKLPAIMAMHKLVGKEACEQVMPLDFVRTTLQYTNYKDNLQRTLSPLLKERRWRQVYDLLGGLDQLRQHESARRLLPYILPEAQIPMWASWSPNTDRISAWENPVLDEFRDSLAPIFDLEGPDSGGGLRRRYRDSSPGVFGQGVLQLPRRDNDYILDHVLTVFDCAVAKGAEAIRLFISLCVEPKTLNWQVIEQIEAALTLDSPSDIGALDAYVRAITESDTLKTMPSFTTALHILESSPGLRPVFGEALKLKFHARRVLYKAQRHLCAELLDGNINEWYAYQVGDLSHALLSSTWLHEGWPPAYVDRLRIVPTRPTIASIFRTMQTASPELRLLCEEFLVITLYSSRISGGQLQLETVTAVGLALNDTIWQTLLDGDNDRDHLRDLILVAMMQGFSPLEATTCVKQADSEHDTFVREMRELLGSGNEDMVCVTLAEFLAIRCGMRRPAECWMRLLMHMMRRRSPGLHTRCAAKLSSAAWIAWTKHLALLFTRRHFDPEGGMGFTLEEFNRITMIKVGISRMGSTSTYSTASTGRYS</sequence>
<dbReference type="OrthoDB" id="109543at2759"/>
<dbReference type="AlphaFoldDB" id="A0A9P8W1V4"/>